<evidence type="ECO:0000313" key="3">
    <source>
        <dbReference type="Proteomes" id="UP000007151"/>
    </source>
</evidence>
<feature type="compositionally biased region" description="Basic and acidic residues" evidence="1">
    <location>
        <begin position="35"/>
        <end position="61"/>
    </location>
</feature>
<keyword evidence="3" id="KW-1185">Reference proteome</keyword>
<dbReference type="AlphaFoldDB" id="A0A212FGU6"/>
<evidence type="ECO:0000256" key="1">
    <source>
        <dbReference type="SAM" id="MobiDB-lite"/>
    </source>
</evidence>
<dbReference type="KEGG" id="dpl:KGM_213332"/>
<protein>
    <submittedName>
        <fullName evidence="2">Uncharacterized protein</fullName>
    </submittedName>
</protein>
<dbReference type="EMBL" id="AGBW02008595">
    <property type="protein sequence ID" value="OWR52958.1"/>
    <property type="molecule type" value="Genomic_DNA"/>
</dbReference>
<organism evidence="2 3">
    <name type="scientific">Danaus plexippus plexippus</name>
    <dbReference type="NCBI Taxonomy" id="278856"/>
    <lineage>
        <taxon>Eukaryota</taxon>
        <taxon>Metazoa</taxon>
        <taxon>Ecdysozoa</taxon>
        <taxon>Arthropoda</taxon>
        <taxon>Hexapoda</taxon>
        <taxon>Insecta</taxon>
        <taxon>Pterygota</taxon>
        <taxon>Neoptera</taxon>
        <taxon>Endopterygota</taxon>
        <taxon>Lepidoptera</taxon>
        <taxon>Glossata</taxon>
        <taxon>Ditrysia</taxon>
        <taxon>Papilionoidea</taxon>
        <taxon>Nymphalidae</taxon>
        <taxon>Danainae</taxon>
        <taxon>Danaini</taxon>
        <taxon>Danaina</taxon>
        <taxon>Danaus</taxon>
        <taxon>Danaus</taxon>
    </lineage>
</organism>
<sequence length="88" mass="9754">MEDVQALAKQLAESPVVSQLNKIWRRASSQFQKELNTRRNDDTASGEKDKDDGQADEDRRTRRIIKDLVALGRSSGYIPTAGPVPSAV</sequence>
<name>A0A212FGU6_DANPL</name>
<reference evidence="2 3" key="1">
    <citation type="journal article" date="2011" name="Cell">
        <title>The monarch butterfly genome yields insights into long-distance migration.</title>
        <authorList>
            <person name="Zhan S."/>
            <person name="Merlin C."/>
            <person name="Boore J.L."/>
            <person name="Reppert S.M."/>
        </authorList>
    </citation>
    <scope>NUCLEOTIDE SEQUENCE [LARGE SCALE GENOMIC DNA]</scope>
    <source>
        <strain evidence="2">F-2</strain>
    </source>
</reference>
<evidence type="ECO:0000313" key="2">
    <source>
        <dbReference type="EMBL" id="OWR52958.1"/>
    </source>
</evidence>
<comment type="caution">
    <text evidence="2">The sequence shown here is derived from an EMBL/GenBank/DDBJ whole genome shotgun (WGS) entry which is preliminary data.</text>
</comment>
<accession>A0A212FGU6</accession>
<dbReference type="InParanoid" id="A0A212FGU6"/>
<proteinExistence type="predicted"/>
<feature type="region of interest" description="Disordered" evidence="1">
    <location>
        <begin position="31"/>
        <end position="61"/>
    </location>
</feature>
<gene>
    <name evidence="2" type="ORF">KGM_213332</name>
</gene>
<dbReference type="Proteomes" id="UP000007151">
    <property type="component" value="Unassembled WGS sequence"/>
</dbReference>